<dbReference type="STRING" id="2340.JV46_12570"/>
<sequence length="181" mass="21177">MEKNDENRVMKKKKRQFERLVDLYAQDIHRFALWLTKDHHTAEDVVQEAYARAWKNLDQLKDESVAKSRLLTIVRNENARRFQRKQFDLVDIDNTQVTASADSEPENRTEISIMRKAIAALPIDYREPLVMQVIHGMSCREIAETMDLPENTVMTRLFRAKQKVKGSLTETQSSNVARLYP</sequence>
<evidence type="ECO:0000256" key="3">
    <source>
        <dbReference type="ARBA" id="ARBA00023082"/>
    </source>
</evidence>
<dbReference type="Pfam" id="PF04542">
    <property type="entry name" value="Sigma70_r2"/>
    <property type="match status" value="1"/>
</dbReference>
<accession>A0A0B0HDU8</accession>
<dbReference type="GO" id="GO:0016987">
    <property type="term" value="F:sigma factor activity"/>
    <property type="evidence" value="ECO:0007669"/>
    <property type="project" value="UniProtKB-KW"/>
</dbReference>
<dbReference type="NCBIfam" id="TIGR02937">
    <property type="entry name" value="sigma70-ECF"/>
    <property type="match status" value="1"/>
</dbReference>
<feature type="domain" description="RNA polymerase sigma factor 70 region 4 type 2" evidence="6">
    <location>
        <begin position="114"/>
        <end position="163"/>
    </location>
</feature>
<dbReference type="AlphaFoldDB" id="A0A0B0HDU8"/>
<comment type="similarity">
    <text evidence="1">Belongs to the sigma-70 factor family. ECF subfamily.</text>
</comment>
<dbReference type="EMBL" id="MPNX01000003">
    <property type="protein sequence ID" value="OOY35755.1"/>
    <property type="molecule type" value="Genomic_DNA"/>
</dbReference>
<dbReference type="GO" id="GO:0003677">
    <property type="term" value="F:DNA binding"/>
    <property type="evidence" value="ECO:0007669"/>
    <property type="project" value="InterPro"/>
</dbReference>
<dbReference type="InterPro" id="IPR014284">
    <property type="entry name" value="RNA_pol_sigma-70_dom"/>
</dbReference>
<dbReference type="OrthoDB" id="9803470at2"/>
<dbReference type="InterPro" id="IPR036388">
    <property type="entry name" value="WH-like_DNA-bd_sf"/>
</dbReference>
<evidence type="ECO:0000313" key="8">
    <source>
        <dbReference type="EMBL" id="OOY35755.1"/>
    </source>
</evidence>
<proteinExistence type="inferred from homology"/>
<dbReference type="EMBL" id="JRAA01000001">
    <property type="protein sequence ID" value="KHF25636.1"/>
    <property type="molecule type" value="Genomic_DNA"/>
</dbReference>
<name>A0A0B0HDU8_SOVGS</name>
<reference evidence="7 9" key="1">
    <citation type="journal article" date="2014" name="BMC Genomics">
        <title>The genome of the intracellular bacterium of the coastal bivalve, Solemya velum: a blueprint for thriving in and out of symbiosis.</title>
        <authorList>
            <person name="Dmytrenko O."/>
            <person name="Russell S.L."/>
            <person name="Loo W.T."/>
            <person name="Fontanez K.M."/>
            <person name="Liao L."/>
            <person name="Roeselers G."/>
            <person name="Sharma R."/>
            <person name="Stewart F.J."/>
            <person name="Newton I.L."/>
            <person name="Woyke T."/>
            <person name="Wu D."/>
            <person name="Lang J.M."/>
            <person name="Eisen J.A."/>
            <person name="Cavanaugh C.M."/>
        </authorList>
    </citation>
    <scope>NUCLEOTIDE SEQUENCE [LARGE SCALE GENOMIC DNA]</scope>
    <source>
        <strain evidence="7 9">WH</strain>
    </source>
</reference>
<evidence type="ECO:0000313" key="9">
    <source>
        <dbReference type="Proteomes" id="UP000030856"/>
    </source>
</evidence>
<dbReference type="InterPro" id="IPR013324">
    <property type="entry name" value="RNA_pol_sigma_r3/r4-like"/>
</dbReference>
<protein>
    <submittedName>
        <fullName evidence="7">RNA polymerase sigma factor</fullName>
    </submittedName>
</protein>
<keyword evidence="4" id="KW-0804">Transcription</keyword>
<evidence type="ECO:0000256" key="1">
    <source>
        <dbReference type="ARBA" id="ARBA00010641"/>
    </source>
</evidence>
<dbReference type="PANTHER" id="PTHR43133">
    <property type="entry name" value="RNA POLYMERASE ECF-TYPE SIGMA FACTO"/>
    <property type="match status" value="1"/>
</dbReference>
<dbReference type="InterPro" id="IPR039425">
    <property type="entry name" value="RNA_pol_sigma-70-like"/>
</dbReference>
<dbReference type="eggNOG" id="COG1595">
    <property type="taxonomic scope" value="Bacteria"/>
</dbReference>
<dbReference type="Pfam" id="PF08281">
    <property type="entry name" value="Sigma70_r4_2"/>
    <property type="match status" value="1"/>
</dbReference>
<dbReference type="InterPro" id="IPR013249">
    <property type="entry name" value="RNA_pol_sigma70_r4_t2"/>
</dbReference>
<evidence type="ECO:0000313" key="10">
    <source>
        <dbReference type="Proteomes" id="UP000190962"/>
    </source>
</evidence>
<evidence type="ECO:0000259" key="5">
    <source>
        <dbReference type="Pfam" id="PF04542"/>
    </source>
</evidence>
<reference evidence="8 10" key="2">
    <citation type="submission" date="2016-11" db="EMBL/GenBank/DDBJ databases">
        <title>Mixed transmission modes and dynamic genome evolution in an obligate animal-bacterial symbiosis.</title>
        <authorList>
            <person name="Russell S.L."/>
            <person name="Corbett-Detig R.B."/>
            <person name="Cavanaugh C.M."/>
        </authorList>
    </citation>
    <scope>NUCLEOTIDE SEQUENCE [LARGE SCALE GENOMIC DNA]</scope>
    <source>
        <strain evidence="8">MA-KB16</strain>
    </source>
</reference>
<dbReference type="CDD" id="cd06171">
    <property type="entry name" value="Sigma70_r4"/>
    <property type="match status" value="1"/>
</dbReference>
<dbReference type="SUPFAM" id="SSF88946">
    <property type="entry name" value="Sigma2 domain of RNA polymerase sigma factors"/>
    <property type="match status" value="1"/>
</dbReference>
<keyword evidence="9" id="KW-1185">Reference proteome</keyword>
<keyword evidence="3" id="KW-0731">Sigma factor</keyword>
<dbReference type="PANTHER" id="PTHR43133:SF51">
    <property type="entry name" value="RNA POLYMERASE SIGMA FACTOR"/>
    <property type="match status" value="1"/>
</dbReference>
<dbReference type="InterPro" id="IPR007627">
    <property type="entry name" value="RNA_pol_sigma70_r2"/>
</dbReference>
<organism evidence="7 9">
    <name type="scientific">Solemya velum gill symbiont</name>
    <dbReference type="NCBI Taxonomy" id="2340"/>
    <lineage>
        <taxon>Bacteria</taxon>
        <taxon>Pseudomonadati</taxon>
        <taxon>Pseudomonadota</taxon>
        <taxon>Gammaproteobacteria</taxon>
        <taxon>sulfur-oxidizing symbionts</taxon>
    </lineage>
</organism>
<dbReference type="Gene3D" id="1.10.10.10">
    <property type="entry name" value="Winged helix-like DNA-binding domain superfamily/Winged helix DNA-binding domain"/>
    <property type="match status" value="1"/>
</dbReference>
<evidence type="ECO:0000256" key="2">
    <source>
        <dbReference type="ARBA" id="ARBA00023015"/>
    </source>
</evidence>
<dbReference type="Proteomes" id="UP000190962">
    <property type="component" value="Unassembled WGS sequence"/>
</dbReference>
<feature type="domain" description="RNA polymerase sigma-70 region 2" evidence="5">
    <location>
        <begin position="20"/>
        <end position="86"/>
    </location>
</feature>
<dbReference type="Proteomes" id="UP000030856">
    <property type="component" value="Unassembled WGS sequence"/>
</dbReference>
<evidence type="ECO:0000259" key="6">
    <source>
        <dbReference type="Pfam" id="PF08281"/>
    </source>
</evidence>
<comment type="caution">
    <text evidence="7">The sequence shown here is derived from an EMBL/GenBank/DDBJ whole genome shotgun (WGS) entry which is preliminary data.</text>
</comment>
<dbReference type="PATRIC" id="fig|2340.3.peg.152"/>
<keyword evidence="2" id="KW-0805">Transcription regulation</keyword>
<dbReference type="SUPFAM" id="SSF88659">
    <property type="entry name" value="Sigma3 and sigma4 domains of RNA polymerase sigma factors"/>
    <property type="match status" value="1"/>
</dbReference>
<dbReference type="Gene3D" id="1.10.1740.10">
    <property type="match status" value="1"/>
</dbReference>
<gene>
    <name evidence="8" type="ORF">BOV88_03715</name>
    <name evidence="7" type="ORF">JV46_12570</name>
</gene>
<evidence type="ECO:0000256" key="4">
    <source>
        <dbReference type="ARBA" id="ARBA00023163"/>
    </source>
</evidence>
<dbReference type="NCBIfam" id="NF009170">
    <property type="entry name" value="PRK12517.1"/>
    <property type="match status" value="1"/>
</dbReference>
<dbReference type="InterPro" id="IPR013325">
    <property type="entry name" value="RNA_pol_sigma_r2"/>
</dbReference>
<evidence type="ECO:0000313" key="7">
    <source>
        <dbReference type="EMBL" id="KHF25636.1"/>
    </source>
</evidence>
<dbReference type="GO" id="GO:0006352">
    <property type="term" value="P:DNA-templated transcription initiation"/>
    <property type="evidence" value="ECO:0007669"/>
    <property type="project" value="InterPro"/>
</dbReference>